<dbReference type="EMBL" id="LN847244">
    <property type="protein sequence ID" value="CRI49820.1"/>
    <property type="molecule type" value="Genomic_DNA"/>
</dbReference>
<evidence type="ECO:0000313" key="7">
    <source>
        <dbReference type="EMBL" id="CRI49820.1"/>
    </source>
</evidence>
<dbReference type="InterPro" id="IPR011990">
    <property type="entry name" value="TPR-like_helical_dom_sf"/>
</dbReference>
<reference evidence="4" key="2">
    <citation type="submission" date="2015-05" db="EMBL/GenBank/DDBJ databases">
        <authorList>
            <person name="Rattei Thomas"/>
        </authorList>
    </citation>
    <scope>NUCLEOTIDE SEQUENCE</scope>
    <source>
        <strain evidence="2">CV15</strain>
        <strain evidence="3">CWL029c</strain>
        <strain evidence="4">H12</strain>
        <strain evidence="5">MUL2216</strain>
        <strain evidence="6">Panola</strain>
        <strain evidence="8">PB1</strain>
        <strain evidence="7">U1271</strain>
        <strain evidence="9">UZG1</strain>
        <strain evidence="10">Wien2</strain>
    </source>
</reference>
<evidence type="ECO:0000313" key="9">
    <source>
        <dbReference type="EMBL" id="CRI52078.1"/>
    </source>
</evidence>
<dbReference type="EMBL" id="LN847246">
    <property type="protein sequence ID" value="CRI52078.1"/>
    <property type="molecule type" value="Genomic_DNA"/>
</dbReference>
<dbReference type="EMBL" id="LN847255">
    <property type="protein sequence ID" value="CRI53951.1"/>
    <property type="molecule type" value="Genomic_DNA"/>
</dbReference>
<evidence type="ECO:0000313" key="1">
    <source>
        <dbReference type="EMBL" id="AAD19025.1"/>
    </source>
</evidence>
<dbReference type="Gene3D" id="1.25.40.10">
    <property type="entry name" value="Tetratricopeptide repeat domain"/>
    <property type="match status" value="1"/>
</dbReference>
<evidence type="ECO:0000313" key="5">
    <source>
        <dbReference type="EMBL" id="CRI46396.1"/>
    </source>
</evidence>
<accession>A0A0F7WMX9</accession>
<dbReference type="HOGENOM" id="CLU_018964_0_0_0"/>
<dbReference type="AlphaFoldDB" id="A0A0F7WMX9"/>
<evidence type="ECO:0000313" key="11">
    <source>
        <dbReference type="Proteomes" id="UP000000801"/>
    </source>
</evidence>
<dbReference type="KEGG" id="cpn:CPn_0887"/>
<evidence type="ECO:0000313" key="10">
    <source>
        <dbReference type="EMBL" id="CRI53951.1"/>
    </source>
</evidence>
<reference evidence="1 11" key="1">
    <citation type="journal article" date="1999" name="Nat. Genet.">
        <title>Comparative genomes of Chlamydia pneumoniae and C. trachomatis.</title>
        <authorList>
            <person name="Kalman S."/>
            <person name="Mitchell W."/>
            <person name="Marathe R."/>
            <person name="Lammel C."/>
            <person name="Fan J."/>
            <person name="Hyman R.W."/>
            <person name="Olinger L."/>
            <person name="Grimwood J."/>
            <person name="Davis R.W."/>
            <person name="Stephens R.S."/>
        </authorList>
    </citation>
    <scope>NUCLEOTIDE SEQUENCE [LARGE SCALE GENOMIC DNA]</scope>
    <source>
        <strain evidence="1 11">CWL029</strain>
    </source>
</reference>
<dbReference type="EMBL" id="AE001363">
    <property type="protein sequence ID" value="AAD19025.1"/>
    <property type="molecule type" value="Genomic_DNA"/>
</dbReference>
<dbReference type="Proteomes" id="UP000000801">
    <property type="component" value="Chromosome"/>
</dbReference>
<evidence type="ECO:0000313" key="6">
    <source>
        <dbReference type="EMBL" id="CRI47543.1"/>
    </source>
</evidence>
<dbReference type="EMBL" id="LN847240">
    <property type="protein sequence ID" value="CRI50948.1"/>
    <property type="molecule type" value="Genomic_DNA"/>
</dbReference>
<dbReference type="GeneID" id="45050942"/>
<gene>
    <name evidence="1" type="ordered locus">CPn_0887</name>
    <name evidence="2" type="ORF">BN1224_CV15_C_03710</name>
    <name evidence="4" type="ORF">BN1224_H12_EY_00240</name>
    <name evidence="5" type="ORF">BN1224_MUL2216_F_04510</name>
    <name evidence="6" type="ORF">BN1224_Panola_L_00470</name>
    <name evidence="8" type="ORF">BN1224_PB1_B_09170</name>
    <name evidence="7" type="ORF">BN1224_U1271_C_07600</name>
    <name evidence="9" type="ORF">BN1224_UZG1_B_02270</name>
    <name evidence="10" type="ORF">BN1224_Wien2_H_01450</name>
    <name evidence="3" type="ORF">CWL029c_F_00470</name>
</gene>
<dbReference type="EMBL" id="LN847203">
    <property type="protein sequence ID" value="CRI44140.1"/>
    <property type="molecule type" value="Genomic_DNA"/>
</dbReference>
<protein>
    <submittedName>
        <fullName evidence="4">CHLTR possible phosphoprotein</fullName>
    </submittedName>
</protein>
<name>A0A0F7WMX9_CHLPN</name>
<dbReference type="EMBL" id="LN847237">
    <property type="protein sequence ID" value="CRI47543.1"/>
    <property type="molecule type" value="Genomic_DNA"/>
</dbReference>
<proteinExistence type="predicted"/>
<evidence type="ECO:0000313" key="2">
    <source>
        <dbReference type="EMBL" id="CRI38538.1"/>
    </source>
</evidence>
<sequence>MKKLYHPTLFLRPLIRLSLIFALSLTLISGNFPQQKSFGHCCADMHSALISGKNCEELFADFIERVLADRETLTARDWGTVVVLVREYLLKCIRKGDCDYGVKILQKLLALRLPKDARKDLQILWHRLNPEQAPLRDVVDQLFTIGCHESLQDHLLFELYTVTLHSGYENRKQDMLLAKEQGDYKKAIELAKELVAALEKGSCSPHPEIVQIEKTFLQKTLLALQIKVAQEAQESCDALLTPYCLSEIAYTEAMDALVLRIARGEVSRTNEVDSVLLSHALQHLPFAREKAIPELEVLIDHGAYLESTLLYYAYFSLLELYHQNKDFASLERLLEKGDAVFVPEHPYFPEYGFFLGAYFYAKGKYESAEKVFLQIIDPAVKLGATFARAYEYLGCIAYVQNHYEKAEEYFLRAYKSWGREESGIGLFLAYAVQKKKTACEDMLYHPKFSFTYRHLLDSLCSLSYPHGENKGSSAIQRVHRAVPELSEIYSRCIYDMIKYRNVTYTHPIIELAYNQVRNLEKRNLEEICRDAQDPEYDKALAFWGALQSGASVPRSLIESSDVDEARITIRCYEALYFHNPDAIAMLPQAFSEECNSWQTALRLVWTLVRPKGAPNHAKYWDHLVLRPHGDSLYFFGYDLQEYLIGKEDALKHLSVFAELFPKSSLLSLVYYLQGYSESSALRKVGWFVKALEEFTEISWSGEHMKTWAYIYYMVKLDLADTYISLGNFSQAVHILEEVKEDWQVASHPKLHFLKGEDCYLAMELRWVEGLAYAYFQLHETAHLSNHLLEHVEKNLISPRSYRDYYGESLQRTLGLCQRFLGV</sequence>
<dbReference type="EMBL" id="LN846999">
    <property type="protein sequence ID" value="CRI38538.1"/>
    <property type="molecule type" value="Genomic_DNA"/>
</dbReference>
<dbReference type="EMBL" id="LN847227">
    <property type="protein sequence ID" value="CRI46396.1"/>
    <property type="molecule type" value="Genomic_DNA"/>
</dbReference>
<evidence type="ECO:0000313" key="4">
    <source>
        <dbReference type="EMBL" id="CRI44140.1"/>
    </source>
</evidence>
<dbReference type="RefSeq" id="WP_010883522.1">
    <property type="nucleotide sequence ID" value="NZ_LN846980.1"/>
</dbReference>
<dbReference type="PATRIC" id="fig|115713.3.peg.968"/>
<evidence type="ECO:0000313" key="8">
    <source>
        <dbReference type="EMBL" id="CRI50948.1"/>
    </source>
</evidence>
<dbReference type="SUPFAM" id="SSF48452">
    <property type="entry name" value="TPR-like"/>
    <property type="match status" value="1"/>
</dbReference>
<evidence type="ECO:0000313" key="3">
    <source>
        <dbReference type="EMBL" id="CRI40800.1"/>
    </source>
</evidence>
<organism evidence="4">
    <name type="scientific">Chlamydia pneumoniae</name>
    <name type="common">Chlamydophila pneumoniae</name>
    <dbReference type="NCBI Taxonomy" id="83558"/>
    <lineage>
        <taxon>Bacteria</taxon>
        <taxon>Pseudomonadati</taxon>
        <taxon>Chlamydiota</taxon>
        <taxon>Chlamydiia</taxon>
        <taxon>Chlamydiales</taxon>
        <taxon>Chlamydiaceae</taxon>
        <taxon>Chlamydia/Chlamydophila group</taxon>
        <taxon>Chlamydia</taxon>
    </lineage>
</organism>
<dbReference type="EMBL" id="LN847006">
    <property type="protein sequence ID" value="CRI40800.1"/>
    <property type="molecule type" value="Genomic_DNA"/>
</dbReference>